<dbReference type="WBParaSite" id="ALUE_0000876501-mRNA-1">
    <property type="protein sequence ID" value="ALUE_0000876501-mRNA-1"/>
    <property type="gene ID" value="ALUE_0000876501"/>
</dbReference>
<evidence type="ECO:0000313" key="1">
    <source>
        <dbReference type="Proteomes" id="UP000036681"/>
    </source>
</evidence>
<accession>A0A0M3HYU8</accession>
<dbReference type="AlphaFoldDB" id="A0A0M3HYU8"/>
<proteinExistence type="predicted"/>
<protein>
    <submittedName>
        <fullName evidence="2">Secreted protein</fullName>
    </submittedName>
</protein>
<evidence type="ECO:0000313" key="2">
    <source>
        <dbReference type="WBParaSite" id="ALUE_0000876501-mRNA-1"/>
    </source>
</evidence>
<name>A0A0M3HYU8_ASCLU</name>
<keyword evidence="1" id="KW-1185">Reference proteome</keyword>
<reference evidence="2" key="1">
    <citation type="submission" date="2017-02" db="UniProtKB">
        <authorList>
            <consortium name="WormBaseParasite"/>
        </authorList>
    </citation>
    <scope>IDENTIFICATION</scope>
</reference>
<organism evidence="1 2">
    <name type="scientific">Ascaris lumbricoides</name>
    <name type="common">Giant roundworm</name>
    <dbReference type="NCBI Taxonomy" id="6252"/>
    <lineage>
        <taxon>Eukaryota</taxon>
        <taxon>Metazoa</taxon>
        <taxon>Ecdysozoa</taxon>
        <taxon>Nematoda</taxon>
        <taxon>Chromadorea</taxon>
        <taxon>Rhabditida</taxon>
        <taxon>Spirurina</taxon>
        <taxon>Ascaridomorpha</taxon>
        <taxon>Ascaridoidea</taxon>
        <taxon>Ascarididae</taxon>
        <taxon>Ascaris</taxon>
    </lineage>
</organism>
<sequence length="93" mass="10266">MLPQARKPAPAAVDDPCVGCNDHTKSAKTAKARHAACLLEPFVSYRHRGTGRRHLHDVFRFAMYAVIGCMRSSCIPHSTVCLEKRRGCFAAVI</sequence>
<dbReference type="Proteomes" id="UP000036681">
    <property type="component" value="Unplaced"/>
</dbReference>